<keyword evidence="3" id="KW-1185">Reference proteome</keyword>
<name>T0Q4M8_SAPDV</name>
<evidence type="ECO:0000313" key="3">
    <source>
        <dbReference type="Proteomes" id="UP000030762"/>
    </source>
</evidence>
<protein>
    <submittedName>
        <fullName evidence="2">Uncharacterized protein</fullName>
    </submittedName>
</protein>
<proteinExistence type="predicted"/>
<dbReference type="InParanoid" id="T0Q4M8"/>
<dbReference type="AlphaFoldDB" id="T0Q4M8"/>
<feature type="compositionally biased region" description="Polar residues" evidence="1">
    <location>
        <begin position="196"/>
        <end position="206"/>
    </location>
</feature>
<dbReference type="OMA" id="SANCATY"/>
<gene>
    <name evidence="2" type="ORF">SDRG_09760</name>
</gene>
<feature type="region of interest" description="Disordered" evidence="1">
    <location>
        <begin position="196"/>
        <end position="239"/>
    </location>
</feature>
<evidence type="ECO:0000256" key="1">
    <source>
        <dbReference type="SAM" id="MobiDB-lite"/>
    </source>
</evidence>
<dbReference type="GeneID" id="19950487"/>
<dbReference type="EMBL" id="JH767162">
    <property type="protein sequence ID" value="EQC32789.1"/>
    <property type="molecule type" value="Genomic_DNA"/>
</dbReference>
<accession>T0Q4M8</accession>
<dbReference type="Proteomes" id="UP000030762">
    <property type="component" value="Unassembled WGS sequence"/>
</dbReference>
<evidence type="ECO:0000313" key="2">
    <source>
        <dbReference type="EMBL" id="EQC32789.1"/>
    </source>
</evidence>
<feature type="compositionally biased region" description="Low complexity" evidence="1">
    <location>
        <begin position="209"/>
        <end position="239"/>
    </location>
</feature>
<organism evidence="2 3">
    <name type="scientific">Saprolegnia diclina (strain VS20)</name>
    <dbReference type="NCBI Taxonomy" id="1156394"/>
    <lineage>
        <taxon>Eukaryota</taxon>
        <taxon>Sar</taxon>
        <taxon>Stramenopiles</taxon>
        <taxon>Oomycota</taxon>
        <taxon>Saprolegniomycetes</taxon>
        <taxon>Saprolegniales</taxon>
        <taxon>Saprolegniaceae</taxon>
        <taxon>Saprolegnia</taxon>
    </lineage>
</organism>
<dbReference type="VEuPathDB" id="FungiDB:SDRG_09760"/>
<sequence length="258" mass="25649">MSQPGTSWCGRSLPRISAMAWCAMCADVRFLLSQLTPPPPAMKTTTTMLLLASSAMAATTTTAPTTAPTGGVTPTTPTTAPAGGVAACSAETINAAWKAVKADAKASGDKCATDLGLASAEVLETLTNVTPAQIEKYATSTNCAAYYVFSQKSFASVKPPCAMTATTTTADWATFTIQQYTDALKATIAAANSTTVAPGGNTTTSVPGAATTKPTSVSSSTGSSAGTTTKAPTPKPTSSAAGLTTGLVALATVAVAAM</sequence>
<reference evidence="2 3" key="1">
    <citation type="submission" date="2012-04" db="EMBL/GenBank/DDBJ databases">
        <title>The Genome Sequence of Saprolegnia declina VS20.</title>
        <authorList>
            <consortium name="The Broad Institute Genome Sequencing Platform"/>
            <person name="Russ C."/>
            <person name="Nusbaum C."/>
            <person name="Tyler B."/>
            <person name="van West P."/>
            <person name="Dieguez-Uribeondo J."/>
            <person name="de Bruijn I."/>
            <person name="Tripathy S."/>
            <person name="Jiang R."/>
            <person name="Young S.K."/>
            <person name="Zeng Q."/>
            <person name="Gargeya S."/>
            <person name="Fitzgerald M."/>
            <person name="Haas B."/>
            <person name="Abouelleil A."/>
            <person name="Alvarado L."/>
            <person name="Arachchi H.M."/>
            <person name="Berlin A."/>
            <person name="Chapman S.B."/>
            <person name="Goldberg J."/>
            <person name="Griggs A."/>
            <person name="Gujja S."/>
            <person name="Hansen M."/>
            <person name="Howarth C."/>
            <person name="Imamovic A."/>
            <person name="Larimer J."/>
            <person name="McCowen C."/>
            <person name="Montmayeur A."/>
            <person name="Murphy C."/>
            <person name="Neiman D."/>
            <person name="Pearson M."/>
            <person name="Priest M."/>
            <person name="Roberts A."/>
            <person name="Saif S."/>
            <person name="Shea T."/>
            <person name="Sisk P."/>
            <person name="Sykes S."/>
            <person name="Wortman J."/>
            <person name="Nusbaum C."/>
            <person name="Birren B."/>
        </authorList>
    </citation>
    <scope>NUCLEOTIDE SEQUENCE [LARGE SCALE GENOMIC DNA]</scope>
    <source>
        <strain evidence="2 3">VS20</strain>
    </source>
</reference>
<dbReference type="RefSeq" id="XP_008613933.1">
    <property type="nucleotide sequence ID" value="XM_008615711.1"/>
</dbReference>